<sequence>MKLRSLLPRRWREAAPSTPLAIKPSARAWSLEALEPRVLLSADPVLGAVHLALMPVDGGDADVLANAYSAAPQVQSAGPTMHALAVTAPSGSFPNPYVDTSYSLDNDSLQVSGSVSITATAGNIKIGSAGHNDFLSGNSSATVDTLTLSATGNITINAEVNTAGGSTDLLSGLTVLAAQNVSFKEAVNIKGTVEIHASGTVTFDKPVTLSEGGSLKIYGASAIYFATTSRLDLTTPNGVTPGDLLLQADTLTLLTPSGRISGTGNATIMPTTAGYGMALFSAPGVHASSLTLDNTEMGTFGAFFQSFSFGRQTGGHADANSGAVWLGGTTDANALPWDSIKVYGSTIQVDDLSDSLSWLRLDPGGALTLDATSHVTIYNEVDAQTLNITSATGQIRQQDSVVDGAGRIGEALRGYTLTAQAATGVLLPNLELQTLDVVNSGQGQVTLGQNAARSNTTFLTDITGDLSVTRLEQTAVSGANGIALTTQAGSITLAAGGGNHISLAGTGALSLTALGAGSDINLLAPVSLVSGAATFSAADAFTSSAAGTITATGASAVGITSGAGALTLGAAVTTVGGTLTLSSGGALDLTGVTLDAGPGGAIALTSAGDLKVGVISAASSIALTSTGGAILDALAGNGANLVGDNAAVTLTAANGVGTGAAPLMTTIGSLTATVNGSSGGIFVSESTALSIASGGLTTAGSGAIVVRNASGDLTATGAVRANGTGHILLEAITGNLAVQSDVLAQGGSISLVAGAALSATGSAVRAQGVNQTLDLRAGTSFTQGGTTLLATANAAQRLQAGTAIALAGVDAGSGTVTVIAGGAVTAVSQTATVTAASLRVQAGAGIAMGAAPLQTKVANLAASGAGNLAFAEFDGVAVGSVAEVAVNRVGGTGTTTATTPAGALAGLFTSNGEIVLNTGAAVSLDSAVNATAIAGSHLRVSAGTTLAVNAAVSSTGGLVSLLAGGAITHAAAGSVTTAAQVIDEQAGGAITMAAGTAVNTAGGRLRLQAAGALTLGQLTAGNAEAWLQGTSIISAAGSGIDLVATDARLISTGTGASDGIGSSADALSLQVQRLAAQSAGAGGVFIGEADAVIVDAIAATTFTRVQADGSLAALTPEAELRGIGSAAGLVLSAGGNLVAGVAITAQRMRLSAGNDLFVGLLSGGLTSGGVLTLSATRDLHIQDNLSATGSLDLSAGRDLLMNPGTSATAQASSAFAATRDIRVASINVGSTKALTINAGGSVTDADTAGDSSVNLNAGKLVLLANAGIGQAGNALETSAAYLGATSGAGIFIDETDALNIPGALGNNFGPVQRIAADGSVATVTTTEVQGLNVGSSAPVVLRLLGGALTVDAAVQTQGGTIRLDASGALALNASVASNGGAISLLAGGAVTQAAGGSVSSGGGALDAQTGGAWTQALGSSLSSGGGALRVAATGALALAQLDAGSGAMSVTASQVKDLTGDSDTAADLIAGSLMLRTTGTAATAGVGSGSDLIDIAVQQLAVDAAGGGVFLAQQSGALQVGSLAAFSGACVQLDGTLAAGAVTDAALAGVRSPGSLVLTGAADVALNAATSATGAVLISSSGDLVVGGALAGQIVSLAATRDLLLNANVASTGSTRSLDLRAVRDITQSQGASLATVNGVIALQAGRDITIETLNAGTAGAALIAGGAIVDGDAAGDTETDITAASLRLSAGGAVGTAANALETAVGTLSVSAGSLSAQQTQALVVDRVATSLQRVASDGSTGGVDLGAQEDLTTSGGALLLTVNSGDLTINGGSVTTEQAVTSGGALLLRAVTGSIATKAGIAAAGHASLRAGGDLSFTSSGDVTLAGAAGLDAEAGASISMADGSVFASGTGSMRLAAALNLAVGALQTGGDVSLLARNITDAGGAENDVAARALRVVTTGTGTTQGFGTGAAPLQLQVGTLAASVAGTGAGGFFAREADALAVDSVAVFVMRVAADGSQAAQADAALADLVSGGNVVLAAGGSVSLADGANADGVALQSAGNVLLDVGGDLSLAAALRSTSGAVSLLAAGGMNLNADVAITRTGRTLDLQAGGAVTMAATANLSVVDSAIRVQAGGDLTVGGIAAGLGQVSLISTGGSIAAAAGHAGTEVTAASLRLNAAVGVGSSGDRLDTNVQRVSARAAGGGIWLQEADAITVTDVAVSVRRVSTLATTTATVDDATQSDLVTTGGNGSIALATTNGNILFADGTAPADGRSVTAHGTGTVSLKAGGATSVVNAPAGTIEQQGPVVIDSGLKFDGTVAITGGQGGGRGDGPITVSGAIDGTAGGAADKLVVTSDGADVVFGGAIGATERLGGLVINDARNVSFNQDVKLAGDLTLQAAGRVEFKGGLDLSAGSLSIVGATELVIGNVVIASGNAVIRVDALTLSGLISGSAAAKVELAGASGGMTVGSVTGTGLALSAAQLAAVQGFGHVQLGRTDQGTTAIAADALATLATPHLTLAGGTLALNGAGTGPNAAVTLLDLAAGQDLTLAGTLALTTAGADVHATAGGALLMAATGQLATQAGDVLLQAGGDLRVGRIDTRATAGGATAAVVLASTGGTISEANADGAADVFADLLTLRGRGPALTGGASEVPAALDVQASKLDVDAPSGVVLRDSGSDGRTGFNLLDGGQLYQQLVALGAPSRQASQAASPQQPTAASADAWAWLNALRPLAESRDTTLAASVAVPTMSALSVAAWRDAAPVFAADPAPLLPSQLAALLSLDTAAAEPLPQDAARFRVWTEELVL</sequence>
<comment type="caution">
    <text evidence="1">The sequence shown here is derived from an EMBL/GenBank/DDBJ whole genome shotgun (WGS) entry which is preliminary data.</text>
</comment>
<reference evidence="1 2" key="1">
    <citation type="submission" date="2024-08" db="EMBL/GenBank/DDBJ databases">
        <authorList>
            <person name="Lu H."/>
        </authorList>
    </citation>
    <scope>NUCLEOTIDE SEQUENCE [LARGE SCALE GENOMIC DNA]</scope>
    <source>
        <strain evidence="1 2">DXS20W</strain>
    </source>
</reference>
<dbReference type="Proteomes" id="UP001606302">
    <property type="component" value="Unassembled WGS sequence"/>
</dbReference>
<dbReference type="RefSeq" id="WP_394511436.1">
    <property type="nucleotide sequence ID" value="NZ_JBIGHX010000004.1"/>
</dbReference>
<proteinExistence type="predicted"/>
<gene>
    <name evidence="1" type="ORF">ACG04Q_13395</name>
</gene>
<protein>
    <submittedName>
        <fullName evidence="1">LEPR-XLL domain-containing protein</fullName>
    </submittedName>
</protein>
<dbReference type="EMBL" id="JBIGHX010000004">
    <property type="protein sequence ID" value="MFG6462568.1"/>
    <property type="molecule type" value="Genomic_DNA"/>
</dbReference>
<evidence type="ECO:0000313" key="1">
    <source>
        <dbReference type="EMBL" id="MFG6462568.1"/>
    </source>
</evidence>
<dbReference type="InterPro" id="IPR053786">
    <property type="entry name" value="LEPRxLL_CS"/>
</dbReference>
<keyword evidence="2" id="KW-1185">Reference proteome</keyword>
<evidence type="ECO:0000313" key="2">
    <source>
        <dbReference type="Proteomes" id="UP001606302"/>
    </source>
</evidence>
<dbReference type="NCBIfam" id="NF012209">
    <property type="entry name" value="LEPR-8K"/>
    <property type="match status" value="1"/>
</dbReference>
<name>A0ABW7GKR7_9BURK</name>
<accession>A0ABW7GKR7</accession>
<organism evidence="1 2">
    <name type="scientific">Pelomonas lactea</name>
    <dbReference type="NCBI Taxonomy" id="3299030"/>
    <lineage>
        <taxon>Bacteria</taxon>
        <taxon>Pseudomonadati</taxon>
        <taxon>Pseudomonadota</taxon>
        <taxon>Betaproteobacteria</taxon>
        <taxon>Burkholderiales</taxon>
        <taxon>Sphaerotilaceae</taxon>
        <taxon>Roseateles</taxon>
    </lineage>
</organism>